<feature type="domain" description="HNH nuclease" evidence="1">
    <location>
        <begin position="81"/>
        <end position="136"/>
    </location>
</feature>
<comment type="caution">
    <text evidence="2">The sequence shown here is derived from an EMBL/GenBank/DDBJ whole genome shotgun (WGS) entry which is preliminary data.</text>
</comment>
<dbReference type="InterPro" id="IPR003615">
    <property type="entry name" value="HNH_nuc"/>
</dbReference>
<name>A0ABS9D3R3_9ALTE</name>
<evidence type="ECO:0000313" key="3">
    <source>
        <dbReference type="Proteomes" id="UP001521137"/>
    </source>
</evidence>
<keyword evidence="2" id="KW-0378">Hydrolase</keyword>
<keyword evidence="3" id="KW-1185">Reference proteome</keyword>
<proteinExistence type="predicted"/>
<organism evidence="2 3">
    <name type="scientific">Paraglaciecola algarum</name>
    <dbReference type="NCBI Taxonomy" id="3050085"/>
    <lineage>
        <taxon>Bacteria</taxon>
        <taxon>Pseudomonadati</taxon>
        <taxon>Pseudomonadota</taxon>
        <taxon>Gammaproteobacteria</taxon>
        <taxon>Alteromonadales</taxon>
        <taxon>Alteromonadaceae</taxon>
        <taxon>Paraglaciecola</taxon>
    </lineage>
</organism>
<dbReference type="Gene3D" id="1.10.30.50">
    <property type="match status" value="1"/>
</dbReference>
<keyword evidence="2" id="KW-0540">Nuclease</keyword>
<dbReference type="InterPro" id="IPR002711">
    <property type="entry name" value="HNH"/>
</dbReference>
<dbReference type="Pfam" id="PF01844">
    <property type="entry name" value="HNH"/>
    <property type="match status" value="1"/>
</dbReference>
<dbReference type="CDD" id="cd00085">
    <property type="entry name" value="HNHc"/>
    <property type="match status" value="1"/>
</dbReference>
<dbReference type="EMBL" id="JAKGAS010000002">
    <property type="protein sequence ID" value="MCF2947578.1"/>
    <property type="molecule type" value="Genomic_DNA"/>
</dbReference>
<dbReference type="RefSeq" id="WP_235311099.1">
    <property type="nucleotide sequence ID" value="NZ_JAKGAS010000002.1"/>
</dbReference>
<dbReference type="SMART" id="SM00507">
    <property type="entry name" value="HNHc"/>
    <property type="match status" value="1"/>
</dbReference>
<accession>A0ABS9D3R3</accession>
<protein>
    <submittedName>
        <fullName evidence="2">HNH endonuclease</fullName>
    </submittedName>
</protein>
<reference evidence="2 3" key="1">
    <citation type="submission" date="2022-01" db="EMBL/GenBank/DDBJ databases">
        <title>Paraglaciecola sp. G1-23.</title>
        <authorList>
            <person name="Jin M.S."/>
            <person name="Han D.M."/>
            <person name="Kim H.M."/>
            <person name="Jeon C.O."/>
        </authorList>
    </citation>
    <scope>NUCLEOTIDE SEQUENCE [LARGE SCALE GENOMIC DNA]</scope>
    <source>
        <strain evidence="2 3">G1-23</strain>
    </source>
</reference>
<evidence type="ECO:0000313" key="2">
    <source>
        <dbReference type="EMBL" id="MCF2947578.1"/>
    </source>
</evidence>
<sequence>MFEVTYKLSSCINRKKYKTENGALRAIWRWLIKNEHESYKLALLYAPHEDVRDYQTAEELPFEKVEDKVVDFYASNDWLKLRYLAFEKFGNQCSCCGNSPVNGAVLHVDHIKPRSQFPELAFDINNLQVLCGFCNLGKSNKFDTQWR</sequence>
<keyword evidence="2" id="KW-0255">Endonuclease</keyword>
<gene>
    <name evidence="2" type="ORF">L0668_05620</name>
</gene>
<dbReference type="GO" id="GO:0004519">
    <property type="term" value="F:endonuclease activity"/>
    <property type="evidence" value="ECO:0007669"/>
    <property type="project" value="UniProtKB-KW"/>
</dbReference>
<dbReference type="Proteomes" id="UP001521137">
    <property type="component" value="Unassembled WGS sequence"/>
</dbReference>
<evidence type="ECO:0000259" key="1">
    <source>
        <dbReference type="SMART" id="SM00507"/>
    </source>
</evidence>